<protein>
    <recommendedName>
        <fullName evidence="3">Aminotransferase-like plant mobile domain-containing protein</fullName>
    </recommendedName>
</protein>
<dbReference type="AlphaFoldDB" id="A0A2G5EUH8"/>
<dbReference type="OrthoDB" id="1938336at2759"/>
<reference evidence="1 2" key="1">
    <citation type="submission" date="2017-09" db="EMBL/GenBank/DDBJ databases">
        <title>WGS assembly of Aquilegia coerulea Goldsmith.</title>
        <authorList>
            <person name="Hodges S."/>
            <person name="Kramer E."/>
            <person name="Nordborg M."/>
            <person name="Tomkins J."/>
            <person name="Borevitz J."/>
            <person name="Derieg N."/>
            <person name="Yan J."/>
            <person name="Mihaltcheva S."/>
            <person name="Hayes R.D."/>
            <person name="Rokhsar D."/>
        </authorList>
    </citation>
    <scope>NUCLEOTIDE SEQUENCE [LARGE SCALE GENOMIC DNA]</scope>
    <source>
        <strain evidence="2">cv. Goldsmith</strain>
    </source>
</reference>
<sequence length="156" mass="17833">MWNGDDMNYDDDDNDDLGLDEIVAAIGEQNDGPPLVVEEVHEYNKEDNLVIQDEPIDTSTYKIVSQPNTGHPSDRAEQLERWWPNTHTFHFPSCELGVTPLDFTMITGLSIGLGHLIPYDDSLEKEDKMEEYFPRLAGNKNYENKGIRFSRGDRVC</sequence>
<keyword evidence="2" id="KW-1185">Reference proteome</keyword>
<dbReference type="Proteomes" id="UP000230069">
    <property type="component" value="Unassembled WGS sequence"/>
</dbReference>
<organism evidence="1 2">
    <name type="scientific">Aquilegia coerulea</name>
    <name type="common">Rocky mountain columbine</name>
    <dbReference type="NCBI Taxonomy" id="218851"/>
    <lineage>
        <taxon>Eukaryota</taxon>
        <taxon>Viridiplantae</taxon>
        <taxon>Streptophyta</taxon>
        <taxon>Embryophyta</taxon>
        <taxon>Tracheophyta</taxon>
        <taxon>Spermatophyta</taxon>
        <taxon>Magnoliopsida</taxon>
        <taxon>Ranunculales</taxon>
        <taxon>Ranunculaceae</taxon>
        <taxon>Thalictroideae</taxon>
        <taxon>Aquilegia</taxon>
    </lineage>
</organism>
<evidence type="ECO:0000313" key="1">
    <source>
        <dbReference type="EMBL" id="PIA59403.1"/>
    </source>
</evidence>
<proteinExistence type="predicted"/>
<dbReference type="EMBL" id="KZ305021">
    <property type="protein sequence ID" value="PIA59403.1"/>
    <property type="molecule type" value="Genomic_DNA"/>
</dbReference>
<name>A0A2G5EUH8_AQUCA</name>
<accession>A0A2G5EUH8</accession>
<dbReference type="InParanoid" id="A0A2G5EUH8"/>
<evidence type="ECO:0000313" key="2">
    <source>
        <dbReference type="Proteomes" id="UP000230069"/>
    </source>
</evidence>
<gene>
    <name evidence="1" type="ORF">AQUCO_00400347v1</name>
</gene>
<evidence type="ECO:0008006" key="3">
    <source>
        <dbReference type="Google" id="ProtNLM"/>
    </source>
</evidence>